<dbReference type="OrthoDB" id="6159439at2759"/>
<dbReference type="SMART" id="SM00389">
    <property type="entry name" value="HOX"/>
    <property type="match status" value="1"/>
</dbReference>
<dbReference type="GO" id="GO:0005634">
    <property type="term" value="C:nucleus"/>
    <property type="evidence" value="ECO:0007669"/>
    <property type="project" value="UniProtKB-SubCell"/>
</dbReference>
<evidence type="ECO:0000256" key="3">
    <source>
        <dbReference type="ARBA" id="ARBA00023125"/>
    </source>
</evidence>
<dbReference type="PANTHER" id="PTHR45793">
    <property type="entry name" value="HOMEOBOX PROTEIN"/>
    <property type="match status" value="1"/>
</dbReference>
<evidence type="ECO:0000313" key="10">
    <source>
        <dbReference type="EMBL" id="CAB3406123.1"/>
    </source>
</evidence>
<evidence type="ECO:0000259" key="9">
    <source>
        <dbReference type="PROSITE" id="PS50071"/>
    </source>
</evidence>
<accession>A0A8S1EZX8</accession>
<proteinExistence type="predicted"/>
<keyword evidence="11" id="KW-1185">Reference proteome</keyword>
<evidence type="ECO:0000256" key="8">
    <source>
        <dbReference type="SAM" id="MobiDB-lite"/>
    </source>
</evidence>
<gene>
    <name evidence="10" type="ORF">CBOVIS_LOCUS8238</name>
</gene>
<keyword evidence="2" id="KW-0217">Developmental protein</keyword>
<dbReference type="CDD" id="cd00086">
    <property type="entry name" value="homeodomain"/>
    <property type="match status" value="1"/>
</dbReference>
<comment type="subcellular location">
    <subcellularLocation>
        <location evidence="1 6 7">Nucleus</location>
    </subcellularLocation>
</comment>
<sequence length="167" mass="19378">MYICRQLVRAAYRLLGVAAIYECVPSSSEDRRIRRNRTAFTDEQLKILESMFEQCQYPDIAQREKIGKEIELPEARIQVWFKNRRAKQRKRQRNESPIDDDVASPDSDENLKKHKENTIITWTPGAALKSMLPTEPPHFIANPFLQYYQNHQFTIAAALAKNGPISS</sequence>
<dbReference type="InterPro" id="IPR001356">
    <property type="entry name" value="HD"/>
</dbReference>
<dbReference type="EMBL" id="CADEPM010000005">
    <property type="protein sequence ID" value="CAB3406123.1"/>
    <property type="molecule type" value="Genomic_DNA"/>
</dbReference>
<dbReference type="GO" id="GO:0000978">
    <property type="term" value="F:RNA polymerase II cis-regulatory region sequence-specific DNA binding"/>
    <property type="evidence" value="ECO:0007669"/>
    <property type="project" value="TreeGrafter"/>
</dbReference>
<protein>
    <recommendedName>
        <fullName evidence="9">Homeobox domain-containing protein</fullName>
    </recommendedName>
</protein>
<name>A0A8S1EZX8_9PELO</name>
<evidence type="ECO:0000256" key="1">
    <source>
        <dbReference type="ARBA" id="ARBA00004123"/>
    </source>
</evidence>
<comment type="caution">
    <text evidence="10">The sequence shown here is derived from an EMBL/GenBank/DDBJ whole genome shotgun (WGS) entry which is preliminary data.</text>
</comment>
<feature type="DNA-binding region" description="Homeobox" evidence="6">
    <location>
        <begin position="33"/>
        <end position="92"/>
    </location>
</feature>
<evidence type="ECO:0000256" key="4">
    <source>
        <dbReference type="ARBA" id="ARBA00023155"/>
    </source>
</evidence>
<keyword evidence="5 6" id="KW-0539">Nucleus</keyword>
<evidence type="ECO:0000256" key="7">
    <source>
        <dbReference type="RuleBase" id="RU000682"/>
    </source>
</evidence>
<keyword evidence="3 6" id="KW-0238">DNA-binding</keyword>
<dbReference type="SUPFAM" id="SSF46689">
    <property type="entry name" value="Homeodomain-like"/>
    <property type="match status" value="1"/>
</dbReference>
<dbReference type="Pfam" id="PF00046">
    <property type="entry name" value="Homeodomain"/>
    <property type="match status" value="1"/>
</dbReference>
<dbReference type="AlphaFoldDB" id="A0A8S1EZX8"/>
<evidence type="ECO:0000256" key="2">
    <source>
        <dbReference type="ARBA" id="ARBA00022473"/>
    </source>
</evidence>
<keyword evidence="4 6" id="KW-0371">Homeobox</keyword>
<feature type="compositionally biased region" description="Acidic residues" evidence="8">
    <location>
        <begin position="97"/>
        <end position="108"/>
    </location>
</feature>
<evidence type="ECO:0000256" key="6">
    <source>
        <dbReference type="PROSITE-ProRule" id="PRU00108"/>
    </source>
</evidence>
<reference evidence="10 11" key="1">
    <citation type="submission" date="2020-04" db="EMBL/GenBank/DDBJ databases">
        <authorList>
            <person name="Laetsch R D."/>
            <person name="Stevens L."/>
            <person name="Kumar S."/>
            <person name="Blaxter L. M."/>
        </authorList>
    </citation>
    <scope>NUCLEOTIDE SEQUENCE [LARGE SCALE GENOMIC DNA]</scope>
</reference>
<dbReference type="FunFam" id="1.10.10.60:FF:000649">
    <property type="entry name" value="C. Elegans Homeobox"/>
    <property type="match status" value="1"/>
</dbReference>
<dbReference type="Gene3D" id="1.10.10.60">
    <property type="entry name" value="Homeodomain-like"/>
    <property type="match status" value="1"/>
</dbReference>
<dbReference type="InterPro" id="IPR009057">
    <property type="entry name" value="Homeodomain-like_sf"/>
</dbReference>
<feature type="region of interest" description="Disordered" evidence="8">
    <location>
        <begin position="84"/>
        <end position="115"/>
    </location>
</feature>
<dbReference type="GO" id="GO:0000981">
    <property type="term" value="F:DNA-binding transcription factor activity, RNA polymerase II-specific"/>
    <property type="evidence" value="ECO:0007669"/>
    <property type="project" value="TreeGrafter"/>
</dbReference>
<dbReference type="Proteomes" id="UP000494206">
    <property type="component" value="Unassembled WGS sequence"/>
</dbReference>
<organism evidence="10 11">
    <name type="scientific">Caenorhabditis bovis</name>
    <dbReference type="NCBI Taxonomy" id="2654633"/>
    <lineage>
        <taxon>Eukaryota</taxon>
        <taxon>Metazoa</taxon>
        <taxon>Ecdysozoa</taxon>
        <taxon>Nematoda</taxon>
        <taxon>Chromadorea</taxon>
        <taxon>Rhabditida</taxon>
        <taxon>Rhabditina</taxon>
        <taxon>Rhabditomorpha</taxon>
        <taxon>Rhabditoidea</taxon>
        <taxon>Rhabditidae</taxon>
        <taxon>Peloderinae</taxon>
        <taxon>Caenorhabditis</taxon>
    </lineage>
</organism>
<dbReference type="PROSITE" id="PS50071">
    <property type="entry name" value="HOMEOBOX_2"/>
    <property type="match status" value="1"/>
</dbReference>
<dbReference type="PANTHER" id="PTHR45793:SF5">
    <property type="entry name" value="HOMEOTIC PROTEIN OCELLILESS"/>
    <property type="match status" value="1"/>
</dbReference>
<evidence type="ECO:0000313" key="11">
    <source>
        <dbReference type="Proteomes" id="UP000494206"/>
    </source>
</evidence>
<feature type="domain" description="Homeobox" evidence="9">
    <location>
        <begin position="31"/>
        <end position="91"/>
    </location>
</feature>
<evidence type="ECO:0000256" key="5">
    <source>
        <dbReference type="ARBA" id="ARBA00023242"/>
    </source>
</evidence>